<evidence type="ECO:0000256" key="1">
    <source>
        <dbReference type="ARBA" id="ARBA00022741"/>
    </source>
</evidence>
<feature type="domain" description="SF3 helicase" evidence="5">
    <location>
        <begin position="232"/>
        <end position="388"/>
    </location>
</feature>
<keyword evidence="3 6" id="KW-0347">Helicase</keyword>
<dbReference type="InterPro" id="IPR014015">
    <property type="entry name" value="Helicase_SF3_DNA-vir"/>
</dbReference>
<dbReference type="PANTHER" id="PTHR35372">
    <property type="entry name" value="ATP BINDING PROTEIN-RELATED"/>
    <property type="match status" value="1"/>
</dbReference>
<evidence type="ECO:0000313" key="6">
    <source>
        <dbReference type="EMBL" id="SEP08536.1"/>
    </source>
</evidence>
<dbReference type="GO" id="GO:0005524">
    <property type="term" value="F:ATP binding"/>
    <property type="evidence" value="ECO:0007669"/>
    <property type="project" value="UniProtKB-KW"/>
</dbReference>
<dbReference type="Proteomes" id="UP000198942">
    <property type="component" value="Unassembled WGS sequence"/>
</dbReference>
<dbReference type="InterPro" id="IPR045455">
    <property type="entry name" value="NrS-1_pol-like_helicase"/>
</dbReference>
<dbReference type="InterPro" id="IPR027417">
    <property type="entry name" value="P-loop_NTPase"/>
</dbReference>
<dbReference type="Pfam" id="PF08706">
    <property type="entry name" value="D5_N"/>
    <property type="match status" value="1"/>
</dbReference>
<dbReference type="SMART" id="SM00885">
    <property type="entry name" value="D5_N"/>
    <property type="match status" value="1"/>
</dbReference>
<dbReference type="InterPro" id="IPR006500">
    <property type="entry name" value="Helicase_put_C_phage/plasmid"/>
</dbReference>
<evidence type="ECO:0000259" key="5">
    <source>
        <dbReference type="PROSITE" id="PS51206"/>
    </source>
</evidence>
<dbReference type="Pfam" id="PF19263">
    <property type="entry name" value="DUF5906"/>
    <property type="match status" value="1"/>
</dbReference>
<dbReference type="InterPro" id="IPR004968">
    <property type="entry name" value="DNA_primase/NTPase_C"/>
</dbReference>
<dbReference type="RefSeq" id="WP_208864856.1">
    <property type="nucleotide sequence ID" value="NZ_FOCL01000021.1"/>
</dbReference>
<dbReference type="GO" id="GO:0004386">
    <property type="term" value="F:helicase activity"/>
    <property type="evidence" value="ECO:0007669"/>
    <property type="project" value="UniProtKB-KW"/>
</dbReference>
<keyword evidence="2" id="KW-0378">Hydrolase</keyword>
<dbReference type="STRING" id="551995.SAMN05192574_12152"/>
<name>A0A1H8UZD9_9SPHI</name>
<proteinExistence type="predicted"/>
<keyword evidence="4" id="KW-0067">ATP-binding</keyword>
<evidence type="ECO:0000313" key="7">
    <source>
        <dbReference type="Proteomes" id="UP000198942"/>
    </source>
</evidence>
<dbReference type="GO" id="GO:0016787">
    <property type="term" value="F:hydrolase activity"/>
    <property type="evidence" value="ECO:0007669"/>
    <property type="project" value="UniProtKB-KW"/>
</dbReference>
<sequence>MNLINENEGAAIAAPFNEIKELGINNKPENMQAPKEVIGRTDEHVKEIRALKKDSVLAKLLKELQPIDFRSAVNLRDDKANLARKHYVVCTIEQIMETAKANNWGLCNNQGAFFAYNTQYWESINDGDLKVFLGKAAEKLGADPYDSRYFKFQDELFKQFLASANLPNPEPKKGISAINVLNGTFEIGLGSPILRPFDRDDFITYQLPFRYDPNAEASLFNSFINRVLPDEDCQKLLAEYLGYLFIKRSNLNIQKVLLLYGSGSNGKSVVFEVISALLGSHNVTNYSLEKLTDSQGSYRAGLANKLLNYASEISNKVDGTVFKQLASGEPTEARKLYGNPFSLTDYAKFIFNCNQLPVAPEQTHAYFRRFAILPFTVTISEEEADPDLSKKIIDKELSGVFNWVLSGLERVLQQKKFTESVMAMQLLDEYKKKSDNVALFIEEEEYKPEINDFMALQTLYSDYVNYCQECGYRKFAKRNFSDNLRKLGFTIERKSSGMVVFTKDRHAPSPNKIN</sequence>
<protein>
    <submittedName>
        <fullName evidence="6">Putative DNA primase/helicase</fullName>
    </submittedName>
</protein>
<organism evidence="6 7">
    <name type="scientific">Mucilaginibacter gossypiicola</name>
    <dbReference type="NCBI Taxonomy" id="551995"/>
    <lineage>
        <taxon>Bacteria</taxon>
        <taxon>Pseudomonadati</taxon>
        <taxon>Bacteroidota</taxon>
        <taxon>Sphingobacteriia</taxon>
        <taxon>Sphingobacteriales</taxon>
        <taxon>Sphingobacteriaceae</taxon>
        <taxon>Mucilaginibacter</taxon>
    </lineage>
</organism>
<dbReference type="Gene3D" id="3.40.50.300">
    <property type="entry name" value="P-loop containing nucleotide triphosphate hydrolases"/>
    <property type="match status" value="1"/>
</dbReference>
<evidence type="ECO:0000256" key="4">
    <source>
        <dbReference type="ARBA" id="ARBA00022840"/>
    </source>
</evidence>
<reference evidence="7" key="1">
    <citation type="submission" date="2016-10" db="EMBL/GenBank/DDBJ databases">
        <authorList>
            <person name="Varghese N."/>
            <person name="Submissions S."/>
        </authorList>
    </citation>
    <scope>NUCLEOTIDE SEQUENCE [LARGE SCALE GENOMIC DNA]</scope>
    <source>
        <strain evidence="7">Gh-48</strain>
    </source>
</reference>
<dbReference type="AlphaFoldDB" id="A0A1H8UZD9"/>
<gene>
    <name evidence="6" type="ORF">SAMN05192574_12152</name>
</gene>
<dbReference type="SUPFAM" id="SSF52540">
    <property type="entry name" value="P-loop containing nucleoside triphosphate hydrolases"/>
    <property type="match status" value="1"/>
</dbReference>
<dbReference type="PROSITE" id="PS51206">
    <property type="entry name" value="SF3_HELICASE_1"/>
    <property type="match status" value="1"/>
</dbReference>
<evidence type="ECO:0000256" key="3">
    <source>
        <dbReference type="ARBA" id="ARBA00022806"/>
    </source>
</evidence>
<accession>A0A1H8UZD9</accession>
<keyword evidence="1" id="KW-0547">Nucleotide-binding</keyword>
<dbReference type="PANTHER" id="PTHR35372:SF2">
    <property type="entry name" value="SF3 HELICASE DOMAIN-CONTAINING PROTEIN"/>
    <property type="match status" value="1"/>
</dbReference>
<dbReference type="Pfam" id="PF03288">
    <property type="entry name" value="Pox_D5"/>
    <property type="match status" value="1"/>
</dbReference>
<dbReference type="InterPro" id="IPR051620">
    <property type="entry name" value="ORF904-like_C"/>
</dbReference>
<dbReference type="EMBL" id="FOCL01000021">
    <property type="protein sequence ID" value="SEP08536.1"/>
    <property type="molecule type" value="Genomic_DNA"/>
</dbReference>
<evidence type="ECO:0000256" key="2">
    <source>
        <dbReference type="ARBA" id="ARBA00022801"/>
    </source>
</evidence>
<dbReference type="InterPro" id="IPR014818">
    <property type="entry name" value="Phage/plasmid_primase_P4_C"/>
</dbReference>
<keyword evidence="7" id="KW-1185">Reference proteome</keyword>
<dbReference type="NCBIfam" id="TIGR01613">
    <property type="entry name" value="primase_Cterm"/>
    <property type="match status" value="1"/>
</dbReference>